<reference evidence="3" key="1">
    <citation type="submission" date="2016-10" db="EMBL/GenBank/DDBJ databases">
        <authorList>
            <person name="Varghese N."/>
            <person name="Submissions S."/>
        </authorList>
    </citation>
    <scope>NUCLEOTIDE SEQUENCE [LARGE SCALE GENOMIC DNA]</scope>
    <source>
        <strain evidence="3">XBD1002</strain>
    </source>
</reference>
<proteinExistence type="inferred from homology"/>
<keyword evidence="3" id="KW-1185">Reference proteome</keyword>
<organism evidence="2 3">
    <name type="scientific">Treponema bryantii</name>
    <dbReference type="NCBI Taxonomy" id="163"/>
    <lineage>
        <taxon>Bacteria</taxon>
        <taxon>Pseudomonadati</taxon>
        <taxon>Spirochaetota</taxon>
        <taxon>Spirochaetia</taxon>
        <taxon>Spirochaetales</taxon>
        <taxon>Treponemataceae</taxon>
        <taxon>Treponema</taxon>
    </lineage>
</organism>
<dbReference type="SUPFAM" id="SSF54518">
    <property type="entry name" value="Tubby C-terminal domain-like"/>
    <property type="match status" value="1"/>
</dbReference>
<dbReference type="OrthoDB" id="652307at2"/>
<evidence type="ECO:0000256" key="1">
    <source>
        <dbReference type="ARBA" id="ARBA00005437"/>
    </source>
</evidence>
<dbReference type="Proteomes" id="UP000182737">
    <property type="component" value="Unassembled WGS sequence"/>
</dbReference>
<comment type="similarity">
    <text evidence="1">Belongs to the LOR family.</text>
</comment>
<protein>
    <submittedName>
        <fullName evidence="2">Uncharacterized protein YxjI</fullName>
    </submittedName>
</protein>
<dbReference type="InterPro" id="IPR025659">
    <property type="entry name" value="Tubby-like_C"/>
</dbReference>
<gene>
    <name evidence="2" type="ORF">SAMN04487775_11172</name>
</gene>
<dbReference type="EMBL" id="FORI01000011">
    <property type="protein sequence ID" value="SFJ02484.1"/>
    <property type="molecule type" value="Genomic_DNA"/>
</dbReference>
<accession>A0A1I3MZD9</accession>
<dbReference type="AlphaFoldDB" id="A0A1I3MZD9"/>
<dbReference type="Gene3D" id="2.40.160.200">
    <property type="entry name" value="LURP1-related"/>
    <property type="match status" value="1"/>
</dbReference>
<dbReference type="InterPro" id="IPR038595">
    <property type="entry name" value="LOR_sf"/>
</dbReference>
<dbReference type="RefSeq" id="WP_074933325.1">
    <property type="nucleotide sequence ID" value="NZ_FORI01000011.1"/>
</dbReference>
<evidence type="ECO:0000313" key="2">
    <source>
        <dbReference type="EMBL" id="SFJ02484.1"/>
    </source>
</evidence>
<evidence type="ECO:0000313" key="3">
    <source>
        <dbReference type="Proteomes" id="UP000182737"/>
    </source>
</evidence>
<dbReference type="Pfam" id="PF04525">
    <property type="entry name" value="LOR"/>
    <property type="match status" value="1"/>
</dbReference>
<sequence length="203" mass="22850">MGVFSKIHRYRNAGENANVNNVERFGAPASSLFTSTKVFTLHHHIDVMDASEKILYKADTKILTLHDTTDIYTADGEHVANIRRKLFSLHERRFVVMDDGKEFQLSNEIFHIIKDITNIEGLGWQLRGNLLGLNFEIYDSSDEVIAVIAQKMFSIHDKWCVDIYKKEHEKIIVAILVALQHMIRDRQSSSGGGSSSGGSSSGN</sequence>
<dbReference type="InterPro" id="IPR007612">
    <property type="entry name" value="LOR"/>
</dbReference>
<name>A0A1I3MZD9_9SPIR</name>